<evidence type="ECO:0000256" key="6">
    <source>
        <dbReference type="ARBA" id="ARBA00022989"/>
    </source>
</evidence>
<reference evidence="11 12" key="1">
    <citation type="submission" date="2021-01" db="EMBL/GenBank/DDBJ databases">
        <title>Belnapia mucosa sp. nov. and Belnapia arida sp. nov., isolated from the Tabernas Desert (Almeria, Spain).</title>
        <authorList>
            <person name="Molina-Menor E."/>
            <person name="Vidal-Verdu A."/>
            <person name="Calonge A."/>
            <person name="Satari L."/>
            <person name="Pereto J."/>
            <person name="Porcar M."/>
        </authorList>
    </citation>
    <scope>NUCLEOTIDE SEQUENCE [LARGE SCALE GENOMIC DNA]</scope>
    <source>
        <strain evidence="11 12">T18</strain>
    </source>
</reference>
<evidence type="ECO:0000256" key="8">
    <source>
        <dbReference type="ARBA" id="ARBA00023169"/>
    </source>
</evidence>
<dbReference type="EMBL" id="JAETWB010000001">
    <property type="protein sequence ID" value="MBL6077238.1"/>
    <property type="molecule type" value="Genomic_DNA"/>
</dbReference>
<comment type="caution">
    <text evidence="11">The sequence shown here is derived from an EMBL/GenBank/DDBJ whole genome shotgun (WGS) entry which is preliminary data.</text>
</comment>
<evidence type="ECO:0000256" key="1">
    <source>
        <dbReference type="ARBA" id="ARBA00004236"/>
    </source>
</evidence>
<organism evidence="11 12">
    <name type="scientific">Belnapia arida</name>
    <dbReference type="NCBI Taxonomy" id="2804533"/>
    <lineage>
        <taxon>Bacteria</taxon>
        <taxon>Pseudomonadati</taxon>
        <taxon>Pseudomonadota</taxon>
        <taxon>Alphaproteobacteria</taxon>
        <taxon>Acetobacterales</taxon>
        <taxon>Roseomonadaceae</taxon>
        <taxon>Belnapia</taxon>
    </lineage>
</organism>
<gene>
    <name evidence="11" type="ORF">JMJ56_04410</name>
</gene>
<dbReference type="Proteomes" id="UP000660885">
    <property type="component" value="Unassembled WGS sequence"/>
</dbReference>
<evidence type="ECO:0000256" key="5">
    <source>
        <dbReference type="ARBA" id="ARBA00022692"/>
    </source>
</evidence>
<evidence type="ECO:0000256" key="4">
    <source>
        <dbReference type="ARBA" id="ARBA00022679"/>
    </source>
</evidence>
<proteinExistence type="inferred from homology"/>
<keyword evidence="3" id="KW-1003">Cell membrane</keyword>
<keyword evidence="6 9" id="KW-1133">Transmembrane helix</keyword>
<dbReference type="Pfam" id="PF02397">
    <property type="entry name" value="Bac_transf"/>
    <property type="match status" value="1"/>
</dbReference>
<dbReference type="InterPro" id="IPR003362">
    <property type="entry name" value="Bact_transf"/>
</dbReference>
<accession>A0ABS1TXT1</accession>
<keyword evidence="12" id="KW-1185">Reference proteome</keyword>
<evidence type="ECO:0000256" key="2">
    <source>
        <dbReference type="ARBA" id="ARBA00006464"/>
    </source>
</evidence>
<evidence type="ECO:0000313" key="11">
    <source>
        <dbReference type="EMBL" id="MBL6077238.1"/>
    </source>
</evidence>
<comment type="subcellular location">
    <subcellularLocation>
        <location evidence="1">Cell membrane</location>
    </subcellularLocation>
</comment>
<evidence type="ECO:0000256" key="7">
    <source>
        <dbReference type="ARBA" id="ARBA00023136"/>
    </source>
</evidence>
<evidence type="ECO:0000259" key="10">
    <source>
        <dbReference type="Pfam" id="PF02397"/>
    </source>
</evidence>
<keyword evidence="7 9" id="KW-0472">Membrane</keyword>
<sequence>MSSMLGVESYRGLTHSHSTIGPLAVRLPQQVAPGPQAVAKRALDIAGAGALLLLSAPVFLLLALLVRADGGPAFYAHERIGRGGRRFGCLKFRSMVVDSAARLEALLASDPAARAEWEATRKLRHDPRITWIGRFLRATSLDELPQLINVLRGEMSLVGPRPVVAAELAAHYGAAAEHYLAVRPGITGLWQVSGRSDTSYTQRVALDVRYATNPSLLEDVRILLRTPAAVLLRRGAY</sequence>
<keyword evidence="5 9" id="KW-0812">Transmembrane</keyword>
<dbReference type="PANTHER" id="PTHR30576:SF4">
    <property type="entry name" value="UNDECAPRENYL-PHOSPHATE GALACTOSE PHOSPHOTRANSFERASE"/>
    <property type="match status" value="1"/>
</dbReference>
<dbReference type="GO" id="GO:0016740">
    <property type="term" value="F:transferase activity"/>
    <property type="evidence" value="ECO:0007669"/>
    <property type="project" value="UniProtKB-KW"/>
</dbReference>
<evidence type="ECO:0000313" key="12">
    <source>
        <dbReference type="Proteomes" id="UP000660885"/>
    </source>
</evidence>
<feature type="transmembrane region" description="Helical" evidence="9">
    <location>
        <begin position="45"/>
        <end position="66"/>
    </location>
</feature>
<name>A0ABS1TXT1_9PROT</name>
<keyword evidence="4 11" id="KW-0808">Transferase</keyword>
<protein>
    <submittedName>
        <fullName evidence="11">Sugar transferase</fullName>
    </submittedName>
</protein>
<feature type="domain" description="Bacterial sugar transferase" evidence="10">
    <location>
        <begin position="40"/>
        <end position="231"/>
    </location>
</feature>
<dbReference type="PANTHER" id="PTHR30576">
    <property type="entry name" value="COLANIC BIOSYNTHESIS UDP-GLUCOSE LIPID CARRIER TRANSFERASE"/>
    <property type="match status" value="1"/>
</dbReference>
<comment type="similarity">
    <text evidence="2">Belongs to the bacterial sugar transferase family.</text>
</comment>
<evidence type="ECO:0000256" key="9">
    <source>
        <dbReference type="SAM" id="Phobius"/>
    </source>
</evidence>
<keyword evidence="8" id="KW-0270">Exopolysaccharide synthesis</keyword>
<evidence type="ECO:0000256" key="3">
    <source>
        <dbReference type="ARBA" id="ARBA00022475"/>
    </source>
</evidence>